<keyword evidence="2" id="KW-1185">Reference proteome</keyword>
<proteinExistence type="predicted"/>
<dbReference type="Proteomes" id="UP001168528">
    <property type="component" value="Unassembled WGS sequence"/>
</dbReference>
<organism evidence="1 2">
    <name type="scientific">Rhodocytophaga aerolata</name>
    <dbReference type="NCBI Taxonomy" id="455078"/>
    <lineage>
        <taxon>Bacteria</taxon>
        <taxon>Pseudomonadati</taxon>
        <taxon>Bacteroidota</taxon>
        <taxon>Cytophagia</taxon>
        <taxon>Cytophagales</taxon>
        <taxon>Rhodocytophagaceae</taxon>
        <taxon>Rhodocytophaga</taxon>
    </lineage>
</organism>
<evidence type="ECO:0000313" key="2">
    <source>
        <dbReference type="Proteomes" id="UP001168528"/>
    </source>
</evidence>
<evidence type="ECO:0000313" key="1">
    <source>
        <dbReference type="EMBL" id="MDO1444683.1"/>
    </source>
</evidence>
<accession>A0ABT8R046</accession>
<gene>
    <name evidence="1" type="ORF">Q0590_00395</name>
</gene>
<protein>
    <submittedName>
        <fullName evidence="1">Uncharacterized protein</fullName>
    </submittedName>
</protein>
<dbReference type="RefSeq" id="WP_302035487.1">
    <property type="nucleotide sequence ID" value="NZ_JAUKPO010000001.1"/>
</dbReference>
<name>A0ABT8R046_9BACT</name>
<sequence length="67" mass="8032">MESRYALTAIYLKTPYLAYAGYIQEIPEIDAVHYSLEEVKREIESKLDHWKSETGIDYRLMEENRNF</sequence>
<comment type="caution">
    <text evidence="1">The sequence shown here is derived from an EMBL/GenBank/DDBJ whole genome shotgun (WGS) entry which is preliminary data.</text>
</comment>
<reference evidence="1" key="1">
    <citation type="submission" date="2023-07" db="EMBL/GenBank/DDBJ databases">
        <title>The genome sequence of Rhodocytophaga aerolata KACC 12507.</title>
        <authorList>
            <person name="Zhang X."/>
        </authorList>
    </citation>
    <scope>NUCLEOTIDE SEQUENCE</scope>
    <source>
        <strain evidence="1">KACC 12507</strain>
    </source>
</reference>
<dbReference type="EMBL" id="JAUKPO010000001">
    <property type="protein sequence ID" value="MDO1444683.1"/>
    <property type="molecule type" value="Genomic_DNA"/>
</dbReference>